<name>A0A5J5BSS7_9ASTE</name>
<keyword evidence="2" id="KW-1185">Reference proteome</keyword>
<gene>
    <name evidence="1" type="ORF">F0562_019607</name>
</gene>
<dbReference type="Proteomes" id="UP000325577">
    <property type="component" value="Linkage Group LG10"/>
</dbReference>
<reference evidence="1 2" key="1">
    <citation type="submission" date="2019-09" db="EMBL/GenBank/DDBJ databases">
        <title>A chromosome-level genome assembly of the Chinese tupelo Nyssa sinensis.</title>
        <authorList>
            <person name="Yang X."/>
            <person name="Kang M."/>
            <person name="Yang Y."/>
            <person name="Xiong H."/>
            <person name="Wang M."/>
            <person name="Zhang Z."/>
            <person name="Wang Z."/>
            <person name="Wu H."/>
            <person name="Ma T."/>
            <person name="Liu J."/>
            <person name="Xi Z."/>
        </authorList>
    </citation>
    <scope>NUCLEOTIDE SEQUENCE [LARGE SCALE GENOMIC DNA]</scope>
    <source>
        <strain evidence="1">J267</strain>
        <tissue evidence="1">Leaf</tissue>
    </source>
</reference>
<protein>
    <submittedName>
        <fullName evidence="1">Uncharacterized protein</fullName>
    </submittedName>
</protein>
<dbReference type="EMBL" id="CM018033">
    <property type="protein sequence ID" value="KAA8544802.1"/>
    <property type="molecule type" value="Genomic_DNA"/>
</dbReference>
<proteinExistence type="predicted"/>
<evidence type="ECO:0000313" key="2">
    <source>
        <dbReference type="Proteomes" id="UP000325577"/>
    </source>
</evidence>
<evidence type="ECO:0000313" key="1">
    <source>
        <dbReference type="EMBL" id="KAA8544802.1"/>
    </source>
</evidence>
<dbReference type="AlphaFoldDB" id="A0A5J5BSS7"/>
<sequence>MGCVLLPERDRVRVAVMAESAKTPIMSSYWPPVSLSQNLPSGPPLQNSVLSLSSHHQHEVSLPFTAIESPGTIYLRLR</sequence>
<accession>A0A5J5BSS7</accession>
<organism evidence="1 2">
    <name type="scientific">Nyssa sinensis</name>
    <dbReference type="NCBI Taxonomy" id="561372"/>
    <lineage>
        <taxon>Eukaryota</taxon>
        <taxon>Viridiplantae</taxon>
        <taxon>Streptophyta</taxon>
        <taxon>Embryophyta</taxon>
        <taxon>Tracheophyta</taxon>
        <taxon>Spermatophyta</taxon>
        <taxon>Magnoliopsida</taxon>
        <taxon>eudicotyledons</taxon>
        <taxon>Gunneridae</taxon>
        <taxon>Pentapetalae</taxon>
        <taxon>asterids</taxon>
        <taxon>Cornales</taxon>
        <taxon>Nyssaceae</taxon>
        <taxon>Nyssa</taxon>
    </lineage>
</organism>